<accession>A0ABW1KPM2</accession>
<dbReference type="InterPro" id="IPR000917">
    <property type="entry name" value="Sulfatase_N"/>
</dbReference>
<feature type="transmembrane region" description="Helical" evidence="3">
    <location>
        <begin position="134"/>
        <end position="153"/>
    </location>
</feature>
<feature type="transmembrane region" description="Helical" evidence="3">
    <location>
        <begin position="194"/>
        <end position="217"/>
    </location>
</feature>
<evidence type="ECO:0000313" key="6">
    <source>
        <dbReference type="Proteomes" id="UP001596203"/>
    </source>
</evidence>
<dbReference type="SUPFAM" id="SSF53649">
    <property type="entry name" value="Alkaline phosphatase-like"/>
    <property type="match status" value="1"/>
</dbReference>
<feature type="compositionally biased region" description="Basic and acidic residues" evidence="2">
    <location>
        <begin position="371"/>
        <end position="388"/>
    </location>
</feature>
<evidence type="ECO:0000256" key="2">
    <source>
        <dbReference type="SAM" id="MobiDB-lite"/>
    </source>
</evidence>
<keyword evidence="3" id="KW-0472">Membrane</keyword>
<name>A0ABW1KPM2_9ACTN</name>
<proteinExistence type="inferred from homology"/>
<feature type="region of interest" description="Disordered" evidence="2">
    <location>
        <begin position="1"/>
        <end position="50"/>
    </location>
</feature>
<keyword evidence="3" id="KW-0812">Transmembrane</keyword>
<evidence type="ECO:0000256" key="3">
    <source>
        <dbReference type="SAM" id="Phobius"/>
    </source>
</evidence>
<feature type="transmembrane region" description="Helical" evidence="3">
    <location>
        <begin position="165"/>
        <end position="182"/>
    </location>
</feature>
<organism evidence="5 6">
    <name type="scientific">Plantactinospora solaniradicis</name>
    <dbReference type="NCBI Taxonomy" id="1723736"/>
    <lineage>
        <taxon>Bacteria</taxon>
        <taxon>Bacillati</taxon>
        <taxon>Actinomycetota</taxon>
        <taxon>Actinomycetes</taxon>
        <taxon>Micromonosporales</taxon>
        <taxon>Micromonosporaceae</taxon>
        <taxon>Plantactinospora</taxon>
    </lineage>
</organism>
<dbReference type="RefSeq" id="WP_377434059.1">
    <property type="nucleotide sequence ID" value="NZ_JBHSPR010000095.1"/>
</dbReference>
<dbReference type="PANTHER" id="PTHR42693:SF33">
    <property type="entry name" value="ARYLSULFATASE"/>
    <property type="match status" value="1"/>
</dbReference>
<comment type="caution">
    <text evidence="5">The sequence shown here is derived from an EMBL/GenBank/DDBJ whole genome shotgun (WGS) entry which is preliminary data.</text>
</comment>
<evidence type="ECO:0000259" key="4">
    <source>
        <dbReference type="Pfam" id="PF00884"/>
    </source>
</evidence>
<comment type="similarity">
    <text evidence="1">Belongs to the sulfatase family.</text>
</comment>
<feature type="domain" description="Sulfatase N-terminal" evidence="4">
    <location>
        <begin position="260"/>
        <end position="566"/>
    </location>
</feature>
<reference evidence="6" key="1">
    <citation type="journal article" date="2019" name="Int. J. Syst. Evol. Microbiol.">
        <title>The Global Catalogue of Microorganisms (GCM) 10K type strain sequencing project: providing services to taxonomists for standard genome sequencing and annotation.</title>
        <authorList>
            <consortium name="The Broad Institute Genomics Platform"/>
            <consortium name="The Broad Institute Genome Sequencing Center for Infectious Disease"/>
            <person name="Wu L."/>
            <person name="Ma J."/>
        </authorList>
    </citation>
    <scope>NUCLEOTIDE SEQUENCE [LARGE SCALE GENOMIC DNA]</scope>
    <source>
        <strain evidence="6">ZS-35-S2</strain>
    </source>
</reference>
<feature type="compositionally biased region" description="Polar residues" evidence="2">
    <location>
        <begin position="24"/>
        <end position="41"/>
    </location>
</feature>
<sequence>MPTDGATTDPDGGKTEPDGATTEPGGSSSDGRASEPGGSSSDGRRTPYAVPSSGRAELRALVEVVALCGLVITQPLLDITGKSPDFFLFHGAGRADILLLVAIYTLVPPLVLWSVGALIGLLVRRVAGVVPGRAVRTVLHTVTLGLLLAALAIQVGKQVSGVRGLPLVLIAVAVGAAGAYVYRRWQVTGQVLRVAAVGPLVFVLLFVFASPASAVVLPGQGSAAGKGGAGGAKAHPPVVMLILDEFPLVSLLDANGAIDARRYPNFARLAGESTWYRNATGVSGYTPYALPAMLTGRYPAEKQAPHHSRYPDNLFTAFGGPYEIQAQESITQLCPPSECPDRDSSARGGLPTLLRESATLLEQIVSPTEVGQRDPEDSYREVTRREAGADGEPAAPTDPQFRWGALDENQPARFVDFLDTLRPAERPTLHFLHLLLPHSPWNYLPSGIRYESPDGMPNDGRGWVELAHRRHLLQLEYTDRLLGETLRRLDSTGLYDDALVVLTADHGVSFTPGSQGRGLDAVTRAPGEVLWVPMFVKRPGQRAGAVDDRNWEHVDLLPTVADLAGVEVPWRTDGVSALRTTREPGDKHYHDQPGNPQMVPGGIFADVVSGRARPVLPPQPLPELIGRTVADLSIGPPAGSVTVRNRTDFEQIEQAGGRLPALVYGTVPDAVRNGTLLAVAVNGRIGAVAPVVSPDPGGQRFAALLPDESLFTPGRNTLQVFQVAEGSVLRPLRD</sequence>
<dbReference type="Proteomes" id="UP001596203">
    <property type="component" value="Unassembled WGS sequence"/>
</dbReference>
<gene>
    <name evidence="5" type="ORF">ACFP2T_46325</name>
</gene>
<dbReference type="InterPro" id="IPR050738">
    <property type="entry name" value="Sulfatase"/>
</dbReference>
<dbReference type="EMBL" id="JBHSPR010000095">
    <property type="protein sequence ID" value="MFC6023560.1"/>
    <property type="molecule type" value="Genomic_DNA"/>
</dbReference>
<protein>
    <submittedName>
        <fullName evidence="5">Sulfatase-like hydrolase/transferase</fullName>
    </submittedName>
</protein>
<feature type="region of interest" description="Disordered" evidence="2">
    <location>
        <begin position="366"/>
        <end position="402"/>
    </location>
</feature>
<dbReference type="InterPro" id="IPR017850">
    <property type="entry name" value="Alkaline_phosphatase_core_sf"/>
</dbReference>
<dbReference type="Gene3D" id="3.40.720.10">
    <property type="entry name" value="Alkaline Phosphatase, subunit A"/>
    <property type="match status" value="1"/>
</dbReference>
<feature type="transmembrane region" description="Helical" evidence="3">
    <location>
        <begin position="97"/>
        <end position="122"/>
    </location>
</feature>
<keyword evidence="6" id="KW-1185">Reference proteome</keyword>
<evidence type="ECO:0000256" key="1">
    <source>
        <dbReference type="ARBA" id="ARBA00008779"/>
    </source>
</evidence>
<dbReference type="PANTHER" id="PTHR42693">
    <property type="entry name" value="ARYLSULFATASE FAMILY MEMBER"/>
    <property type="match status" value="1"/>
</dbReference>
<evidence type="ECO:0000313" key="5">
    <source>
        <dbReference type="EMBL" id="MFC6023560.1"/>
    </source>
</evidence>
<keyword evidence="3" id="KW-1133">Transmembrane helix</keyword>
<dbReference type="Pfam" id="PF00884">
    <property type="entry name" value="Sulfatase"/>
    <property type="match status" value="1"/>
</dbReference>